<accession>A0A5E4NLB7</accession>
<reference evidence="1 2" key="1">
    <citation type="submission" date="2019-08" db="EMBL/GenBank/DDBJ databases">
        <authorList>
            <person name="Alioto T."/>
            <person name="Alioto T."/>
            <person name="Gomez Garrido J."/>
        </authorList>
    </citation>
    <scope>NUCLEOTIDE SEQUENCE [LARGE SCALE GENOMIC DNA]</scope>
</reference>
<dbReference type="EMBL" id="CABPRJ010002383">
    <property type="protein sequence ID" value="VVC44575.1"/>
    <property type="molecule type" value="Genomic_DNA"/>
</dbReference>
<organism evidence="1 2">
    <name type="scientific">Cinara cedri</name>
    <dbReference type="NCBI Taxonomy" id="506608"/>
    <lineage>
        <taxon>Eukaryota</taxon>
        <taxon>Metazoa</taxon>
        <taxon>Ecdysozoa</taxon>
        <taxon>Arthropoda</taxon>
        <taxon>Hexapoda</taxon>
        <taxon>Insecta</taxon>
        <taxon>Pterygota</taxon>
        <taxon>Neoptera</taxon>
        <taxon>Paraneoptera</taxon>
        <taxon>Hemiptera</taxon>
        <taxon>Sternorrhyncha</taxon>
        <taxon>Aphidomorpha</taxon>
        <taxon>Aphidoidea</taxon>
        <taxon>Aphididae</taxon>
        <taxon>Lachninae</taxon>
        <taxon>Cinara</taxon>
    </lineage>
</organism>
<proteinExistence type="predicted"/>
<dbReference type="AlphaFoldDB" id="A0A5E4NLB7"/>
<dbReference type="Proteomes" id="UP000325440">
    <property type="component" value="Unassembled WGS sequence"/>
</dbReference>
<dbReference type="OrthoDB" id="10012075at2759"/>
<protein>
    <submittedName>
        <fullName evidence="1">Uncharacterized protein</fullName>
    </submittedName>
</protein>
<keyword evidence="2" id="KW-1185">Reference proteome</keyword>
<name>A0A5E4NLB7_9HEMI</name>
<gene>
    <name evidence="1" type="ORF">CINCED_3A012238</name>
</gene>
<sequence>MPKFAAPIANVTVPVGREATLVCVVDDLGTYKEKQRATDNVRRKISSTEKDCDGLNKHVEANTHYCVLDWSRTQYGKNIFGKATDEVGSCIKGRGNFELNYMNLAIVREGLQGIDLYWF</sequence>
<evidence type="ECO:0000313" key="2">
    <source>
        <dbReference type="Proteomes" id="UP000325440"/>
    </source>
</evidence>
<evidence type="ECO:0000313" key="1">
    <source>
        <dbReference type="EMBL" id="VVC44575.1"/>
    </source>
</evidence>